<protein>
    <recommendedName>
        <fullName evidence="5">Transmembrane anchor protein</fullName>
    </recommendedName>
</protein>
<evidence type="ECO:0000313" key="4">
    <source>
        <dbReference type="Proteomes" id="UP000197904"/>
    </source>
</evidence>
<name>A0A2D0ANJ8_9GAMM</name>
<proteinExistence type="predicted"/>
<feature type="compositionally biased region" description="Pro residues" evidence="1">
    <location>
        <begin position="104"/>
        <end position="113"/>
    </location>
</feature>
<dbReference type="AlphaFoldDB" id="A0A2D0ANJ8"/>
<evidence type="ECO:0000313" key="3">
    <source>
        <dbReference type="EMBL" id="OWR26574.1"/>
    </source>
</evidence>
<dbReference type="Proteomes" id="UP000197904">
    <property type="component" value="Unassembled WGS sequence"/>
</dbReference>
<evidence type="ECO:0000256" key="2">
    <source>
        <dbReference type="SAM" id="SignalP"/>
    </source>
</evidence>
<accession>A0A2D0ANJ8</accession>
<feature type="region of interest" description="Disordered" evidence="1">
    <location>
        <begin position="85"/>
        <end position="113"/>
    </location>
</feature>
<organism evidence="3 4">
    <name type="scientific">Stenotrophomonas pavanii</name>
    <dbReference type="NCBI Taxonomy" id="487698"/>
    <lineage>
        <taxon>Bacteria</taxon>
        <taxon>Pseudomonadati</taxon>
        <taxon>Pseudomonadota</taxon>
        <taxon>Gammaproteobacteria</taxon>
        <taxon>Lysobacterales</taxon>
        <taxon>Lysobacteraceae</taxon>
        <taxon>Stenotrophomonas</taxon>
    </lineage>
</organism>
<evidence type="ECO:0008006" key="5">
    <source>
        <dbReference type="Google" id="ProtNLM"/>
    </source>
</evidence>
<feature type="signal peptide" evidence="2">
    <location>
        <begin position="1"/>
        <end position="26"/>
    </location>
</feature>
<evidence type="ECO:0000256" key="1">
    <source>
        <dbReference type="SAM" id="MobiDB-lite"/>
    </source>
</evidence>
<gene>
    <name evidence="3" type="ORF">CEE55_21645</name>
</gene>
<comment type="caution">
    <text evidence="3">The sequence shown here is derived from an EMBL/GenBank/DDBJ whole genome shotgun (WGS) entry which is preliminary data.</text>
</comment>
<feature type="chain" id="PRO_5012157868" description="Transmembrane anchor protein" evidence="2">
    <location>
        <begin position="27"/>
        <end position="113"/>
    </location>
</feature>
<dbReference type="EMBL" id="NIXP01000153">
    <property type="protein sequence ID" value="OWR26574.1"/>
    <property type="molecule type" value="Genomic_DNA"/>
</dbReference>
<reference evidence="3 4" key="1">
    <citation type="submission" date="2017-06" db="EMBL/GenBank/DDBJ databases">
        <authorList>
            <person name="Kim H.J."/>
            <person name="Triplett B.A."/>
        </authorList>
    </citation>
    <scope>NUCLEOTIDE SEQUENCE [LARGE SCALE GENOMIC DNA]</scope>
    <source>
        <strain evidence="3 4">S18795</strain>
    </source>
</reference>
<keyword evidence="2" id="KW-0732">Signal</keyword>
<sequence length="113" mass="11412">MNLPGLLLRWMLLVALALNAPGLALAASSYNGPANQDHCAAPHSAAMAAVGCCDDAAPLACQSSECECPAACLGMLAALNGTPASPWREAPVPASSPQRASPLMPDPLRPPIA</sequence>